<proteinExistence type="predicted"/>
<organism evidence="2 3">
    <name type="scientific">Pycnococcus provasolii</name>
    <dbReference type="NCBI Taxonomy" id="41880"/>
    <lineage>
        <taxon>Eukaryota</taxon>
        <taxon>Viridiplantae</taxon>
        <taxon>Chlorophyta</taxon>
        <taxon>Pseudoscourfieldiophyceae</taxon>
        <taxon>Pseudoscourfieldiales</taxon>
        <taxon>Pycnococcaceae</taxon>
        <taxon>Pycnococcus</taxon>
    </lineage>
</organism>
<dbReference type="PANTHER" id="PTHR32019:SF2">
    <property type="entry name" value="R3H DOMAIN-CONTAINING PROTEIN 4"/>
    <property type="match status" value="1"/>
</dbReference>
<comment type="caution">
    <text evidence="2">The sequence shown here is derived from an EMBL/GenBank/DDBJ whole genome shotgun (WGS) entry which is preliminary data.</text>
</comment>
<evidence type="ECO:0000313" key="3">
    <source>
        <dbReference type="Proteomes" id="UP000660262"/>
    </source>
</evidence>
<dbReference type="EMBL" id="BNJQ01000021">
    <property type="protein sequence ID" value="GHP08503.1"/>
    <property type="molecule type" value="Genomic_DNA"/>
</dbReference>
<accession>A0A830HP48</accession>
<evidence type="ECO:0000256" key="1">
    <source>
        <dbReference type="SAM" id="MobiDB-lite"/>
    </source>
</evidence>
<keyword evidence="3" id="KW-1185">Reference proteome</keyword>
<dbReference type="Proteomes" id="UP000660262">
    <property type="component" value="Unassembled WGS sequence"/>
</dbReference>
<dbReference type="PANTHER" id="PTHR32019">
    <property type="entry name" value="R3H DOMAIN-CONTAINING PROTEIN 4"/>
    <property type="match status" value="1"/>
</dbReference>
<protein>
    <submittedName>
        <fullName evidence="2">Uncharacterized protein</fullName>
    </submittedName>
</protein>
<sequence>MGSVSQSSAGGSFPFLRSEIRRSVRAQRRKERMQSAQPHADRFNVCESDPEVTSIRRAFGARKARRYLNELLLRDMEDASSWTVDDMNASFNPVPFGEPRRYPLTQIFEDEKNGAAVRDAFLAQGAECDVGQQQQQQQQQHMSRRRQHSAGGGWTNVSRRGRDALKEAVKEGKEQLRSIEDEILSAVKLGGAELVSKVPSSYQRLLWYSLSQYYGCTAEKVPIDTVVVSIPEHINVERVAV</sequence>
<reference evidence="2" key="1">
    <citation type="submission" date="2020-10" db="EMBL/GenBank/DDBJ databases">
        <title>Unveiling of a novel bifunctional photoreceptor, Dualchrome1, isolated from a cosmopolitan green alga.</title>
        <authorList>
            <person name="Suzuki S."/>
            <person name="Kawachi M."/>
        </authorList>
    </citation>
    <scope>NUCLEOTIDE SEQUENCE</scope>
    <source>
        <strain evidence="2">NIES 2893</strain>
    </source>
</reference>
<feature type="region of interest" description="Disordered" evidence="1">
    <location>
        <begin position="128"/>
        <end position="158"/>
    </location>
</feature>
<dbReference type="AlphaFoldDB" id="A0A830HP48"/>
<evidence type="ECO:0000313" key="2">
    <source>
        <dbReference type="EMBL" id="GHP08503.1"/>
    </source>
</evidence>
<gene>
    <name evidence="2" type="ORF">PPROV_000724100</name>
</gene>
<dbReference type="InterPro" id="IPR039629">
    <property type="entry name" value="R3HDM4"/>
</dbReference>
<name>A0A830HP48_9CHLO</name>